<sequence>MPTYIPQPWSPERLLERRRRARLTPYEPLVAVAAAVLAGVAADRLLGGGGLWLAAAVGLWAVWCWLWRAGRDASAAAVLLLSVAASAGAWHDASWRWFAADDLGRCAQPVAAPVCIEAIALESPARRAAPEPSPFRAIPGGETSRLELRVVALRDGEFWRPAAGRCLLTSNGHLLGVRAGDRVRVFGQLSAPPRALNPGEFDYALDQRAQRRLSLLRCESPDCVTVTHPGGWSLRRVLDGVRGWGEQALQRRLGPHAGALAAAMIVGAQDGLPDATIERYRQAGTLHVLVVSGLHVGLVVSAFYFIGRMGWVPRRWSLVVLMVAIAAYALVTGARPPVVRAAVLAELMCLALWTGRTVLAMNSLAAAAVVVIALNPCEAFRTGAQLSFLAAATLIWFGRRQLDRQETLDPLTRLLRSVESPPKKLLRATVASSWLIFLATVAVWVTAAPLMMRQYHLLSPVAMPLAVVVFPLVAVSVVSGLLVLLAEFAAPVLAPLFAGVSYAACAGLDRSVDLAAAAPLGHAYVAGPALWWTLAAYALMAAAVRWGGRPRVRRPLMYAALVLVVAGFAPAMAAVLQSDRRDGDLRCTFIAVGHGVSVLIEPPEGGVFLYDAGSLGSPWLATEKVSSVLWSKGISRIDGVLLSHADVDHFNALPGLLERFTVGGVYTTNQLLPRRLLPGEATAPAELSRLLSRHGVPVEKLALGDQLQLGGARVEVLHPTALGVVDTDNANSLVIGMTHAGRRLLLPGDLEGRGMEALLAQEPYDCDVLLAPHHGSPRSDPPGLAAWCRPEHVVISSAAGVYPDLASESYQEQGATVLSTSADGAVTVVIDASGVQVTRYRDP</sequence>
<feature type="transmembrane region" description="Helical" evidence="6">
    <location>
        <begin position="318"/>
        <end position="338"/>
    </location>
</feature>
<keyword evidence="5 6" id="KW-0472">Membrane</keyword>
<feature type="transmembrane region" description="Helical" evidence="6">
    <location>
        <begin position="524"/>
        <end position="544"/>
    </location>
</feature>
<keyword evidence="4 6" id="KW-1133">Transmembrane helix</keyword>
<evidence type="ECO:0000256" key="2">
    <source>
        <dbReference type="ARBA" id="ARBA00022475"/>
    </source>
</evidence>
<dbReference type="GO" id="GO:0005886">
    <property type="term" value="C:plasma membrane"/>
    <property type="evidence" value="ECO:0007669"/>
    <property type="project" value="UniProtKB-SubCell"/>
</dbReference>
<evidence type="ECO:0000259" key="7">
    <source>
        <dbReference type="SMART" id="SM00849"/>
    </source>
</evidence>
<feature type="transmembrane region" description="Helical" evidence="6">
    <location>
        <begin position="465"/>
        <end position="485"/>
    </location>
</feature>
<evidence type="ECO:0000313" key="9">
    <source>
        <dbReference type="Proteomes" id="UP000316714"/>
    </source>
</evidence>
<feature type="transmembrane region" description="Helical" evidence="6">
    <location>
        <begin position="286"/>
        <end position="306"/>
    </location>
</feature>
<comment type="subcellular location">
    <subcellularLocation>
        <location evidence="1">Cell membrane</location>
        <topology evidence="1">Multi-pass membrane protein</topology>
    </subcellularLocation>
</comment>
<feature type="transmembrane region" description="Helical" evidence="6">
    <location>
        <begin position="425"/>
        <end position="445"/>
    </location>
</feature>
<dbReference type="InterPro" id="IPR052159">
    <property type="entry name" value="Competence_DNA_uptake"/>
</dbReference>
<evidence type="ECO:0000256" key="6">
    <source>
        <dbReference type="SAM" id="Phobius"/>
    </source>
</evidence>
<dbReference type="InterPro" id="IPR035681">
    <property type="entry name" value="ComA-like_MBL"/>
</dbReference>
<dbReference type="Pfam" id="PF00753">
    <property type="entry name" value="Lactamase_B"/>
    <property type="match status" value="1"/>
</dbReference>
<dbReference type="InterPro" id="IPR025405">
    <property type="entry name" value="DUF4131"/>
</dbReference>
<feature type="transmembrane region" description="Helical" evidence="6">
    <location>
        <begin position="556"/>
        <end position="576"/>
    </location>
</feature>
<keyword evidence="2" id="KW-1003">Cell membrane</keyword>
<dbReference type="InterPro" id="IPR004477">
    <property type="entry name" value="ComEC_N"/>
</dbReference>
<dbReference type="SMART" id="SM00849">
    <property type="entry name" value="Lactamase_B"/>
    <property type="match status" value="1"/>
</dbReference>
<dbReference type="RefSeq" id="WP_146566524.1">
    <property type="nucleotide sequence ID" value="NZ_SIHJ01000002.1"/>
</dbReference>
<feature type="transmembrane region" description="Helical" evidence="6">
    <location>
        <begin position="48"/>
        <end position="67"/>
    </location>
</feature>
<organism evidence="8 9">
    <name type="scientific">Posidoniimonas corsicana</name>
    <dbReference type="NCBI Taxonomy" id="1938618"/>
    <lineage>
        <taxon>Bacteria</taxon>
        <taxon>Pseudomonadati</taxon>
        <taxon>Planctomycetota</taxon>
        <taxon>Planctomycetia</taxon>
        <taxon>Pirellulales</taxon>
        <taxon>Lacipirellulaceae</taxon>
        <taxon>Posidoniimonas</taxon>
    </lineage>
</organism>
<name>A0A5C5V6F9_9BACT</name>
<dbReference type="NCBIfam" id="TIGR00360">
    <property type="entry name" value="ComEC_N-term"/>
    <property type="match status" value="1"/>
</dbReference>
<accession>A0A5C5V6F9</accession>
<evidence type="ECO:0000256" key="1">
    <source>
        <dbReference type="ARBA" id="ARBA00004651"/>
    </source>
</evidence>
<dbReference type="SUPFAM" id="SSF56281">
    <property type="entry name" value="Metallo-hydrolase/oxidoreductase"/>
    <property type="match status" value="1"/>
</dbReference>
<dbReference type="Pfam" id="PF13567">
    <property type="entry name" value="DUF4131"/>
    <property type="match status" value="1"/>
</dbReference>
<evidence type="ECO:0000256" key="5">
    <source>
        <dbReference type="ARBA" id="ARBA00023136"/>
    </source>
</evidence>
<reference evidence="8 9" key="1">
    <citation type="submission" date="2019-02" db="EMBL/GenBank/DDBJ databases">
        <title>Deep-cultivation of Planctomycetes and their phenomic and genomic characterization uncovers novel biology.</title>
        <authorList>
            <person name="Wiegand S."/>
            <person name="Jogler M."/>
            <person name="Boedeker C."/>
            <person name="Pinto D."/>
            <person name="Vollmers J."/>
            <person name="Rivas-Marin E."/>
            <person name="Kohn T."/>
            <person name="Peeters S.H."/>
            <person name="Heuer A."/>
            <person name="Rast P."/>
            <person name="Oberbeckmann S."/>
            <person name="Bunk B."/>
            <person name="Jeske O."/>
            <person name="Meyerdierks A."/>
            <person name="Storesund J.E."/>
            <person name="Kallscheuer N."/>
            <person name="Luecker S."/>
            <person name="Lage O.M."/>
            <person name="Pohl T."/>
            <person name="Merkel B.J."/>
            <person name="Hornburger P."/>
            <person name="Mueller R.-W."/>
            <person name="Bruemmer F."/>
            <person name="Labrenz M."/>
            <person name="Spormann A.M."/>
            <person name="Op Den Camp H."/>
            <person name="Overmann J."/>
            <person name="Amann R."/>
            <person name="Jetten M.S.M."/>
            <person name="Mascher T."/>
            <person name="Medema M.H."/>
            <person name="Devos D.P."/>
            <person name="Kaster A.-K."/>
            <person name="Ovreas L."/>
            <person name="Rohde M."/>
            <person name="Galperin M.Y."/>
            <person name="Jogler C."/>
        </authorList>
    </citation>
    <scope>NUCLEOTIDE SEQUENCE [LARGE SCALE GENOMIC DNA]</scope>
    <source>
        <strain evidence="8 9">KOR34</strain>
    </source>
</reference>
<dbReference type="Proteomes" id="UP000316714">
    <property type="component" value="Unassembled WGS sequence"/>
</dbReference>
<dbReference type="PANTHER" id="PTHR30619">
    <property type="entry name" value="DNA INTERNALIZATION/COMPETENCE PROTEIN COMEC/REC2"/>
    <property type="match status" value="1"/>
</dbReference>
<dbReference type="Pfam" id="PF03772">
    <property type="entry name" value="Competence"/>
    <property type="match status" value="1"/>
</dbReference>
<dbReference type="OrthoDB" id="9761531at2"/>
<dbReference type="Gene3D" id="3.60.15.10">
    <property type="entry name" value="Ribonuclease Z/Hydroxyacylglutathione hydrolase-like"/>
    <property type="match status" value="1"/>
</dbReference>
<comment type="caution">
    <text evidence="8">The sequence shown here is derived from an EMBL/GenBank/DDBJ whole genome shotgun (WGS) entry which is preliminary data.</text>
</comment>
<feature type="transmembrane region" description="Helical" evidence="6">
    <location>
        <begin position="379"/>
        <end position="397"/>
    </location>
</feature>
<proteinExistence type="predicted"/>
<dbReference type="InterPro" id="IPR001279">
    <property type="entry name" value="Metallo-B-lactamas"/>
</dbReference>
<dbReference type="AlphaFoldDB" id="A0A5C5V6F9"/>
<evidence type="ECO:0000313" key="8">
    <source>
        <dbReference type="EMBL" id="TWT33690.1"/>
    </source>
</evidence>
<keyword evidence="9" id="KW-1185">Reference proteome</keyword>
<protein>
    <submittedName>
        <fullName evidence="8">ComEC family competence protein</fullName>
    </submittedName>
</protein>
<dbReference type="PANTHER" id="PTHR30619:SF1">
    <property type="entry name" value="RECOMBINATION PROTEIN 2"/>
    <property type="match status" value="1"/>
</dbReference>
<dbReference type="InterPro" id="IPR036866">
    <property type="entry name" value="RibonucZ/Hydroxyglut_hydro"/>
</dbReference>
<feature type="domain" description="Metallo-beta-lactamase" evidence="7">
    <location>
        <begin position="594"/>
        <end position="773"/>
    </location>
</feature>
<gene>
    <name evidence="8" type="ORF">KOR34_35230</name>
</gene>
<feature type="transmembrane region" description="Helical" evidence="6">
    <location>
        <begin position="492"/>
        <end position="512"/>
    </location>
</feature>
<evidence type="ECO:0000256" key="4">
    <source>
        <dbReference type="ARBA" id="ARBA00022989"/>
    </source>
</evidence>
<dbReference type="EMBL" id="SIHJ01000002">
    <property type="protein sequence ID" value="TWT33690.1"/>
    <property type="molecule type" value="Genomic_DNA"/>
</dbReference>
<dbReference type="CDD" id="cd07731">
    <property type="entry name" value="ComA-like_MBL-fold"/>
    <property type="match status" value="1"/>
</dbReference>
<feature type="transmembrane region" description="Helical" evidence="6">
    <location>
        <begin position="350"/>
        <end position="373"/>
    </location>
</feature>
<evidence type="ECO:0000256" key="3">
    <source>
        <dbReference type="ARBA" id="ARBA00022692"/>
    </source>
</evidence>
<keyword evidence="3 6" id="KW-0812">Transmembrane</keyword>